<comment type="caution">
    <text evidence="1">The sequence shown here is derived from an EMBL/GenBank/DDBJ whole genome shotgun (WGS) entry which is preliminary data.</text>
</comment>
<reference evidence="1" key="1">
    <citation type="submission" date="2021-06" db="EMBL/GenBank/DDBJ databases">
        <authorList>
            <person name="Kallberg Y."/>
            <person name="Tangrot J."/>
            <person name="Rosling A."/>
        </authorList>
    </citation>
    <scope>NUCLEOTIDE SEQUENCE</scope>
    <source>
        <strain evidence="1">CL356</strain>
    </source>
</reference>
<dbReference type="Proteomes" id="UP000789525">
    <property type="component" value="Unassembled WGS sequence"/>
</dbReference>
<feature type="non-terminal residue" evidence="1">
    <location>
        <position position="527"/>
    </location>
</feature>
<accession>A0ACA9P596</accession>
<dbReference type="EMBL" id="CAJVPT010030031">
    <property type="protein sequence ID" value="CAG8692906.1"/>
    <property type="molecule type" value="Genomic_DNA"/>
</dbReference>
<sequence length="527" mass="60519">MPPKRSVLDRSDEDTDKDDRKTKRQKVLPYRSKIERMIDDWLDLLQPATDEPLRKFNKREDKEDRDGVVPLNMRILKIDLEEMQKVKDVKTLDAKFKEMDSCLEQSQIQFEDYINDAAKDGEEVHKRAIKHLNGSIRAIQKARQRLPGIKPPPPEYATARNWADSQQLLNPMLCMRPVKCRGLPIFLLHGVFAQYLSLGKQPLPVTREARIALQVARTLCNTMGDYFDEESTRKTTLFRTIKPLFARWMAGNGIMSQETTETEGAILERGIPMVLTEIKNGKESGDAYMQASRRYEVHTEALREQDPDFLACGAPTFLCCLNGEFDSILNGKHITNITRADDELRIAGAFKVGEQVVVEPLSCDLLYPDSFPDGKIIQLAQHLFALYSCFKTLERVITMYGCPRVFSEVLNTETNQNEKLEFKKLLKEHWETSIGTIDYLNLLFDATLGGTKVFAKVVLRPYGKEVHARLASRQMAPQLYGTSDVHGIASVVVMQLLDDWITLFDYRENWRRDGIEEEPRTRLLKRV</sequence>
<organism evidence="1 2">
    <name type="scientific">Acaulospora colombiana</name>
    <dbReference type="NCBI Taxonomy" id="27376"/>
    <lineage>
        <taxon>Eukaryota</taxon>
        <taxon>Fungi</taxon>
        <taxon>Fungi incertae sedis</taxon>
        <taxon>Mucoromycota</taxon>
        <taxon>Glomeromycotina</taxon>
        <taxon>Glomeromycetes</taxon>
        <taxon>Diversisporales</taxon>
        <taxon>Acaulosporaceae</taxon>
        <taxon>Acaulospora</taxon>
    </lineage>
</organism>
<evidence type="ECO:0000313" key="1">
    <source>
        <dbReference type="EMBL" id="CAG8692906.1"/>
    </source>
</evidence>
<gene>
    <name evidence="1" type="ORF">ACOLOM_LOCUS9905</name>
</gene>
<name>A0ACA9P596_9GLOM</name>
<protein>
    <submittedName>
        <fullName evidence="1">4756_t:CDS:1</fullName>
    </submittedName>
</protein>
<proteinExistence type="predicted"/>
<evidence type="ECO:0000313" key="2">
    <source>
        <dbReference type="Proteomes" id="UP000789525"/>
    </source>
</evidence>
<keyword evidence="2" id="KW-1185">Reference proteome</keyword>